<dbReference type="PANTHER" id="PTHR34220:SF7">
    <property type="entry name" value="SENSOR HISTIDINE KINASE YPDA"/>
    <property type="match status" value="1"/>
</dbReference>
<evidence type="ECO:0000256" key="2">
    <source>
        <dbReference type="ARBA" id="ARBA00022475"/>
    </source>
</evidence>
<name>A0A1M4TLE8_9THEO</name>
<evidence type="ECO:0000313" key="11">
    <source>
        <dbReference type="Proteomes" id="UP000184127"/>
    </source>
</evidence>
<dbReference type="EMBL" id="FQUR01000007">
    <property type="protein sequence ID" value="SHE45332.1"/>
    <property type="molecule type" value="Genomic_DNA"/>
</dbReference>
<dbReference type="Proteomes" id="UP000184127">
    <property type="component" value="Unassembled WGS sequence"/>
</dbReference>
<dbReference type="SUPFAM" id="SSF55874">
    <property type="entry name" value="ATPase domain of HSP90 chaperone/DNA topoisomerase II/histidine kinase"/>
    <property type="match status" value="1"/>
</dbReference>
<dbReference type="Pfam" id="PF06580">
    <property type="entry name" value="His_kinase"/>
    <property type="match status" value="1"/>
</dbReference>
<dbReference type="AlphaFoldDB" id="A0A1M4TLE8"/>
<feature type="domain" description="HAMP" evidence="9">
    <location>
        <begin position="304"/>
        <end position="356"/>
    </location>
</feature>
<dbReference type="Pfam" id="PF00672">
    <property type="entry name" value="HAMP"/>
    <property type="match status" value="1"/>
</dbReference>
<dbReference type="SMART" id="SM00304">
    <property type="entry name" value="HAMP"/>
    <property type="match status" value="1"/>
</dbReference>
<keyword evidence="11" id="KW-1185">Reference proteome</keyword>
<dbReference type="Gene3D" id="3.30.450.20">
    <property type="entry name" value="PAS domain"/>
    <property type="match status" value="2"/>
</dbReference>
<evidence type="ECO:0000256" key="3">
    <source>
        <dbReference type="ARBA" id="ARBA00022553"/>
    </source>
</evidence>
<dbReference type="CDD" id="cd06225">
    <property type="entry name" value="HAMP"/>
    <property type="match status" value="1"/>
</dbReference>
<dbReference type="Gene3D" id="6.10.340.10">
    <property type="match status" value="1"/>
</dbReference>
<dbReference type="RefSeq" id="WP_072967033.1">
    <property type="nucleotide sequence ID" value="NZ_FQUR01000007.1"/>
</dbReference>
<feature type="transmembrane region" description="Helical" evidence="8">
    <location>
        <begin position="6"/>
        <end position="29"/>
    </location>
</feature>
<comment type="subcellular location">
    <subcellularLocation>
        <location evidence="1">Cell membrane</location>
        <topology evidence="1">Multi-pass membrane protein</topology>
    </subcellularLocation>
</comment>
<organism evidence="10 11">
    <name type="scientific">Thermoanaerobacter uzonensis DSM 18761</name>
    <dbReference type="NCBI Taxonomy" id="1123369"/>
    <lineage>
        <taxon>Bacteria</taxon>
        <taxon>Bacillati</taxon>
        <taxon>Bacillota</taxon>
        <taxon>Clostridia</taxon>
        <taxon>Thermoanaerobacterales</taxon>
        <taxon>Thermoanaerobacteraceae</taxon>
        <taxon>Thermoanaerobacter</taxon>
    </lineage>
</organism>
<reference evidence="11" key="1">
    <citation type="submission" date="2016-11" db="EMBL/GenBank/DDBJ databases">
        <authorList>
            <person name="Varghese N."/>
            <person name="Submissions S."/>
        </authorList>
    </citation>
    <scope>NUCLEOTIDE SEQUENCE [LARGE SCALE GENOMIC DNA]</scope>
    <source>
        <strain evidence="11">DSM 18761</strain>
    </source>
</reference>
<dbReference type="GO" id="GO:0000155">
    <property type="term" value="F:phosphorelay sensor kinase activity"/>
    <property type="evidence" value="ECO:0007669"/>
    <property type="project" value="InterPro"/>
</dbReference>
<evidence type="ECO:0000256" key="5">
    <source>
        <dbReference type="ARBA" id="ARBA00022692"/>
    </source>
</evidence>
<dbReference type="InterPro" id="IPR036890">
    <property type="entry name" value="HATPase_C_sf"/>
</dbReference>
<sequence length="567" mass="64876">MLYKKILLSYILIIVIPLIMVAAITGNITSRYINEEVKKTTFQTLNQANKNISKMLENMKNAILYISMNKELQYNLSRNGGETPFQINREVTAIRNSILYPGIFNENYSSVEIFALHKNQYPMRLEQNDVMSSKVVENKVWYKKTIQQNGRLYWYISDDFGRQMISVSRLVFDIKDFAKPIAVISVDTDISKIASVLSDIHLGKTGKVYLVDDKGGLIYSEDKSFLYRYTTKLYNMSAGTDFVTINGNKIMVIYNTLPQNGWKLVGMVSMAELNEKAEMIKNFIYLTALLSLVIAALISLYFSYSISQPIIKLAAEMKKVEKGNFNISVEENWGGEIGVLYSSFNYMIKRINELIHEVYLSKIKEKDAELKALQAQINPHFLYNTLDTVNWLAVKHNVPEISKIVNSLASILRYSINKGNDVTTVENELKHVKSYITIQKIRFKDKFEVSFNIDKRVLHYKTIKLILQPLVENAIIHGIETYEGKGKILINGYLDGEKIVFEVINNGNPIDLDLVNKLLDSPADDKDSYGIQNVNERIKLYYGEEYGLYYQAIDSNTVARIVIPAVL</sequence>
<dbReference type="InterPro" id="IPR003660">
    <property type="entry name" value="HAMP_dom"/>
</dbReference>
<dbReference type="PROSITE" id="PS50885">
    <property type="entry name" value="HAMP"/>
    <property type="match status" value="1"/>
</dbReference>
<keyword evidence="4" id="KW-0808">Transferase</keyword>
<evidence type="ECO:0000259" key="9">
    <source>
        <dbReference type="PROSITE" id="PS50885"/>
    </source>
</evidence>
<evidence type="ECO:0000313" key="10">
    <source>
        <dbReference type="EMBL" id="SHE45332.1"/>
    </source>
</evidence>
<accession>A0A1M4TLE8</accession>
<feature type="transmembrane region" description="Helical" evidence="8">
    <location>
        <begin position="283"/>
        <end position="304"/>
    </location>
</feature>
<keyword evidence="7 8" id="KW-0472">Membrane</keyword>
<dbReference type="InterPro" id="IPR050640">
    <property type="entry name" value="Bact_2-comp_sensor_kinase"/>
</dbReference>
<evidence type="ECO:0000256" key="4">
    <source>
        <dbReference type="ARBA" id="ARBA00022679"/>
    </source>
</evidence>
<dbReference type="PANTHER" id="PTHR34220">
    <property type="entry name" value="SENSOR HISTIDINE KINASE YPDA"/>
    <property type="match status" value="1"/>
</dbReference>
<evidence type="ECO:0000256" key="7">
    <source>
        <dbReference type="ARBA" id="ARBA00023136"/>
    </source>
</evidence>
<keyword evidence="3" id="KW-0597">Phosphoprotein</keyword>
<dbReference type="CDD" id="cd12912">
    <property type="entry name" value="PDC2_MCP_like"/>
    <property type="match status" value="1"/>
</dbReference>
<keyword evidence="6 8" id="KW-1133">Transmembrane helix</keyword>
<keyword evidence="5 8" id="KW-0812">Transmembrane</keyword>
<proteinExistence type="predicted"/>
<dbReference type="InterPro" id="IPR033479">
    <property type="entry name" value="dCache_1"/>
</dbReference>
<evidence type="ECO:0000256" key="1">
    <source>
        <dbReference type="ARBA" id="ARBA00004651"/>
    </source>
</evidence>
<evidence type="ECO:0000256" key="8">
    <source>
        <dbReference type="SAM" id="Phobius"/>
    </source>
</evidence>
<keyword evidence="10" id="KW-0418">Kinase</keyword>
<evidence type="ECO:0000256" key="6">
    <source>
        <dbReference type="ARBA" id="ARBA00022989"/>
    </source>
</evidence>
<dbReference type="GO" id="GO:0005886">
    <property type="term" value="C:plasma membrane"/>
    <property type="evidence" value="ECO:0007669"/>
    <property type="project" value="UniProtKB-SubCell"/>
</dbReference>
<dbReference type="Pfam" id="PF02743">
    <property type="entry name" value="dCache_1"/>
    <property type="match status" value="1"/>
</dbReference>
<dbReference type="SUPFAM" id="SSF158472">
    <property type="entry name" value="HAMP domain-like"/>
    <property type="match status" value="1"/>
</dbReference>
<gene>
    <name evidence="10" type="ORF">SAMN02745195_00405</name>
</gene>
<dbReference type="Gene3D" id="3.30.565.10">
    <property type="entry name" value="Histidine kinase-like ATPase, C-terminal domain"/>
    <property type="match status" value="1"/>
</dbReference>
<protein>
    <submittedName>
        <fullName evidence="10">Two-component system, sensor histidine kinase YesM</fullName>
    </submittedName>
</protein>
<keyword evidence="2" id="KW-1003">Cell membrane</keyword>
<dbReference type="InterPro" id="IPR010559">
    <property type="entry name" value="Sig_transdc_His_kin_internal"/>
</dbReference>